<dbReference type="STRING" id="74649.A0A2P6R4H8"/>
<dbReference type="Proteomes" id="UP000238479">
    <property type="component" value="Chromosome 4"/>
</dbReference>
<evidence type="ECO:0000313" key="1">
    <source>
        <dbReference type="EMBL" id="PRQ41347.1"/>
    </source>
</evidence>
<keyword evidence="2" id="KW-1185">Reference proteome</keyword>
<keyword evidence="1" id="KW-0378">Hydrolase</keyword>
<reference evidence="1 2" key="1">
    <citation type="journal article" date="2018" name="Nat. Genet.">
        <title>The Rosa genome provides new insights in the design of modern roses.</title>
        <authorList>
            <person name="Bendahmane M."/>
        </authorList>
    </citation>
    <scope>NUCLEOTIDE SEQUENCE [LARGE SCALE GENOMIC DNA]</scope>
    <source>
        <strain evidence="2">cv. Old Blush</strain>
    </source>
</reference>
<dbReference type="InterPro" id="IPR027417">
    <property type="entry name" value="P-loop_NTPase"/>
</dbReference>
<comment type="caution">
    <text evidence="1">The sequence shown here is derived from an EMBL/GenBank/DDBJ whole genome shotgun (WGS) entry which is preliminary data.</text>
</comment>
<evidence type="ECO:0000313" key="2">
    <source>
        <dbReference type="Proteomes" id="UP000238479"/>
    </source>
</evidence>
<dbReference type="SUPFAM" id="SSF52540">
    <property type="entry name" value="P-loop containing nucleoside triphosphate hydrolases"/>
    <property type="match status" value="1"/>
</dbReference>
<dbReference type="OMA" id="PMIWPAS"/>
<dbReference type="EMBL" id="PDCK01000042">
    <property type="protein sequence ID" value="PRQ41347.1"/>
    <property type="molecule type" value="Genomic_DNA"/>
</dbReference>
<sequence>MNFCGVSIATSNLEVPMIWPASLDVIRYKDLCVTSDSVDDVSKDESYVENSKVSESLLLMKFYSLSSGLMNHLLSDLQGRELVLPFEVTDEEMEAILYNRSTFIAGRSGTGKTTVLTMKLFQKEQYYNMAEEGLYAVEQSSGGFNATVLRQIFVTVSPELCIAVKQHVSNLKR</sequence>
<dbReference type="AlphaFoldDB" id="A0A2P6R4H8"/>
<dbReference type="InterPro" id="IPR039904">
    <property type="entry name" value="TRANK1"/>
</dbReference>
<dbReference type="GO" id="GO:0016787">
    <property type="term" value="F:hydrolase activity"/>
    <property type="evidence" value="ECO:0007669"/>
    <property type="project" value="UniProtKB-KW"/>
</dbReference>
<protein>
    <submittedName>
        <fullName evidence="1">Putative P-loop containing nucleoside triphosphate hydrolase</fullName>
    </submittedName>
</protein>
<proteinExistence type="predicted"/>
<gene>
    <name evidence="1" type="ORF">RchiOBHm_Chr4g0445931</name>
</gene>
<dbReference type="Gramene" id="PRQ41347">
    <property type="protein sequence ID" value="PRQ41347"/>
    <property type="gene ID" value="RchiOBHm_Chr4g0445931"/>
</dbReference>
<organism evidence="1 2">
    <name type="scientific">Rosa chinensis</name>
    <name type="common">China rose</name>
    <dbReference type="NCBI Taxonomy" id="74649"/>
    <lineage>
        <taxon>Eukaryota</taxon>
        <taxon>Viridiplantae</taxon>
        <taxon>Streptophyta</taxon>
        <taxon>Embryophyta</taxon>
        <taxon>Tracheophyta</taxon>
        <taxon>Spermatophyta</taxon>
        <taxon>Magnoliopsida</taxon>
        <taxon>eudicotyledons</taxon>
        <taxon>Gunneridae</taxon>
        <taxon>Pentapetalae</taxon>
        <taxon>rosids</taxon>
        <taxon>fabids</taxon>
        <taxon>Rosales</taxon>
        <taxon>Rosaceae</taxon>
        <taxon>Rosoideae</taxon>
        <taxon>Rosoideae incertae sedis</taxon>
        <taxon>Rosa</taxon>
    </lineage>
</organism>
<name>A0A2P6R4H8_ROSCH</name>
<dbReference type="PANTHER" id="PTHR21529:SF4">
    <property type="entry name" value="TPR AND ANKYRIN REPEAT-CONTAINING PROTEIN 1"/>
    <property type="match status" value="1"/>
</dbReference>
<dbReference type="PANTHER" id="PTHR21529">
    <property type="entry name" value="MAMMARY TURMOR VIRUS RECEPTOR HOMOLOG 1, 2 MTVR1, 2"/>
    <property type="match status" value="1"/>
</dbReference>
<accession>A0A2P6R4H8</accession>